<evidence type="ECO:0000256" key="5">
    <source>
        <dbReference type="SAM" id="MobiDB-lite"/>
    </source>
</evidence>
<keyword evidence="4" id="KW-0560">Oxidoreductase</keyword>
<proteinExistence type="predicted"/>
<dbReference type="GO" id="GO:0016491">
    <property type="term" value="F:oxidoreductase activity"/>
    <property type="evidence" value="ECO:0007669"/>
    <property type="project" value="UniProtKB-KW"/>
</dbReference>
<dbReference type="Gene3D" id="3.90.700.10">
    <property type="entry name" value="Succinate dehydrogenase/fumarate reductase flavoprotein, catalytic domain"/>
    <property type="match status" value="1"/>
</dbReference>
<evidence type="ECO:0000256" key="2">
    <source>
        <dbReference type="ARBA" id="ARBA00022630"/>
    </source>
</evidence>
<organism evidence="7 8">
    <name type="scientific">Novosphingobium resinovorum</name>
    <dbReference type="NCBI Taxonomy" id="158500"/>
    <lineage>
        <taxon>Bacteria</taxon>
        <taxon>Pseudomonadati</taxon>
        <taxon>Pseudomonadota</taxon>
        <taxon>Alphaproteobacteria</taxon>
        <taxon>Sphingomonadales</taxon>
        <taxon>Sphingomonadaceae</taxon>
        <taxon>Novosphingobium</taxon>
    </lineage>
</organism>
<dbReference type="EMBL" id="CP017078">
    <property type="protein sequence ID" value="AOR81205.1"/>
    <property type="molecule type" value="Genomic_DNA"/>
</dbReference>
<dbReference type="Proteomes" id="UP000094626">
    <property type="component" value="Plasmid pSA3"/>
</dbReference>
<dbReference type="InterPro" id="IPR050315">
    <property type="entry name" value="FAD-oxidoreductase_2"/>
</dbReference>
<evidence type="ECO:0000313" key="7">
    <source>
        <dbReference type="EMBL" id="AOR81205.1"/>
    </source>
</evidence>
<dbReference type="SUPFAM" id="SSF56425">
    <property type="entry name" value="Succinate dehydrogenase/fumarate reductase flavoprotein, catalytic domain"/>
    <property type="match status" value="1"/>
</dbReference>
<dbReference type="AlphaFoldDB" id="A0A1D8AGG8"/>
<dbReference type="Pfam" id="PF00890">
    <property type="entry name" value="FAD_binding_2"/>
    <property type="match status" value="1"/>
</dbReference>
<dbReference type="SUPFAM" id="SSF51905">
    <property type="entry name" value="FAD/NAD(P)-binding domain"/>
    <property type="match status" value="1"/>
</dbReference>
<keyword evidence="2" id="KW-0285">Flavoprotein</keyword>
<evidence type="ECO:0000259" key="6">
    <source>
        <dbReference type="Pfam" id="PF00890"/>
    </source>
</evidence>
<protein>
    <submittedName>
        <fullName evidence="7">FAD-binding dehydrogenase</fullName>
    </submittedName>
</protein>
<evidence type="ECO:0000256" key="1">
    <source>
        <dbReference type="ARBA" id="ARBA00001974"/>
    </source>
</evidence>
<evidence type="ECO:0000256" key="4">
    <source>
        <dbReference type="ARBA" id="ARBA00023002"/>
    </source>
</evidence>
<comment type="cofactor">
    <cofactor evidence="1">
        <name>FAD</name>
        <dbReference type="ChEBI" id="CHEBI:57692"/>
    </cofactor>
</comment>
<dbReference type="Gene3D" id="3.50.50.60">
    <property type="entry name" value="FAD/NAD(P)-binding domain"/>
    <property type="match status" value="2"/>
</dbReference>
<dbReference type="InterPro" id="IPR003953">
    <property type="entry name" value="FAD-dep_OxRdtase_2_FAD-bd"/>
</dbReference>
<feature type="domain" description="FAD-dependent oxidoreductase 2 FAD-binding" evidence="6">
    <location>
        <begin position="19"/>
        <end position="555"/>
    </location>
</feature>
<dbReference type="KEGG" id="nre:BES08_30540"/>
<dbReference type="PRINTS" id="PR00411">
    <property type="entry name" value="PNDRDTASEI"/>
</dbReference>
<evidence type="ECO:0000313" key="8">
    <source>
        <dbReference type="Proteomes" id="UP000094626"/>
    </source>
</evidence>
<dbReference type="InterPro" id="IPR027477">
    <property type="entry name" value="Succ_DH/fumarate_Rdtase_cat_sf"/>
</dbReference>
<dbReference type="PANTHER" id="PTHR43400">
    <property type="entry name" value="FUMARATE REDUCTASE"/>
    <property type="match status" value="1"/>
</dbReference>
<geneLocation type="plasmid" evidence="7 8">
    <name>pSA3</name>
</geneLocation>
<evidence type="ECO:0000256" key="3">
    <source>
        <dbReference type="ARBA" id="ARBA00022827"/>
    </source>
</evidence>
<accession>A0A1D8AGG8</accession>
<dbReference type="PANTHER" id="PTHR43400:SF10">
    <property type="entry name" value="3-OXOSTEROID 1-DEHYDROGENASE"/>
    <property type="match status" value="1"/>
</dbReference>
<keyword evidence="7" id="KW-0614">Plasmid</keyword>
<keyword evidence="8" id="KW-1185">Reference proteome</keyword>
<keyword evidence="3" id="KW-0274">FAD</keyword>
<dbReference type="InterPro" id="IPR036188">
    <property type="entry name" value="FAD/NAD-bd_sf"/>
</dbReference>
<reference evidence="8" key="1">
    <citation type="journal article" date="2017" name="J. Biotechnol.">
        <title>Complete genome sequence of Novosphingobium resinovorum SA1, a versatile xenobiotic-degrading bacterium capable of utilizing sulfanilic acid.</title>
        <authorList>
            <person name="Hegedus B."/>
            <person name="Kos P.B."/>
            <person name="Balint B."/>
            <person name="Maroti G."/>
            <person name="Gan H.M."/>
            <person name="Perei K."/>
            <person name="Rakhely G."/>
        </authorList>
    </citation>
    <scope>NUCLEOTIDE SEQUENCE [LARGE SCALE GENOMIC DNA]</scope>
    <source>
        <strain evidence="8">SA1</strain>
    </source>
</reference>
<name>A0A1D8AGG8_9SPHN</name>
<gene>
    <name evidence="7" type="ORF">BES08_30540</name>
</gene>
<sequence>MTMRKLLVPSERSVAAEYDVVVVGSGASGLAAAVTAAHHGLRVVVLEKFRQFGGTSAWSGGWLWVPRNPLATEAGIVEDKDTLRQFLTAAMGEHYPRERVEAFLDAAPAMVRFFRDELAMAWTDGNRLPDMLGRLPGAGTGGRSVTAAPFDGRKLGAEVHRMRPPKPETSFLGMGIASGADLSHFMNTTRSFRSFFHAARRMVAHLWDLALHRRGMHLVGGNALVARLAEIAFRQGIEIHTSTPVARLMRAPGGRVLGVSLTDGRSIRARSGVVLAAGGFPWDPIRRQQHFPHNPTGQEHWPAAPSENSGDGIRMGEWIGGVVHRNLAQPASWAPVSIVPYPNGQSGHCPHLLERGKPGIIAVRANGRRFANEANGYHEFMGALQQITPEGQLPRCWLIVDSLFLRRYGLGMVKPAPVPFRHHIRSGYLKVGASLETLAATCGIDQQALLRTVAEFNKNAENGTDPEFGRGETPFNRGVGDPAVKPNPCVAPIRKGPFYAVEIRTGSLGTFMGLTVDSRARVVDAEDRPIEALYAVGTDAASIMGGTYPAGGINLGPGMTFGFVAGRDLAGLAPINEGQQEKAANSI</sequence>
<feature type="region of interest" description="Disordered" evidence="5">
    <location>
        <begin position="461"/>
        <end position="480"/>
    </location>
</feature>
<dbReference type="GO" id="GO:0008202">
    <property type="term" value="P:steroid metabolic process"/>
    <property type="evidence" value="ECO:0007669"/>
    <property type="project" value="UniProtKB-ARBA"/>
</dbReference>
<dbReference type="NCBIfam" id="NF004789">
    <property type="entry name" value="PRK06134.1"/>
    <property type="match status" value="1"/>
</dbReference>